<evidence type="ECO:0000256" key="3">
    <source>
        <dbReference type="ARBA" id="ARBA00023015"/>
    </source>
</evidence>
<proteinExistence type="predicted"/>
<dbReference type="GO" id="GO:0005829">
    <property type="term" value="C:cytosol"/>
    <property type="evidence" value="ECO:0007669"/>
    <property type="project" value="TreeGrafter"/>
</dbReference>
<dbReference type="SMART" id="SM00448">
    <property type="entry name" value="REC"/>
    <property type="match status" value="1"/>
</dbReference>
<evidence type="ECO:0000313" key="12">
    <source>
        <dbReference type="Proteomes" id="UP000029389"/>
    </source>
</evidence>
<feature type="domain" description="Response regulatory" evidence="8">
    <location>
        <begin position="2"/>
        <end position="115"/>
    </location>
</feature>
<evidence type="ECO:0000259" key="8">
    <source>
        <dbReference type="PROSITE" id="PS50110"/>
    </source>
</evidence>
<dbReference type="InterPro" id="IPR001867">
    <property type="entry name" value="OmpR/PhoB-type_DNA-bd"/>
</dbReference>
<dbReference type="EMBL" id="JMQC01000008">
    <property type="protein sequence ID" value="KFM98874.1"/>
    <property type="molecule type" value="Genomic_DNA"/>
</dbReference>
<dbReference type="Pfam" id="PF00072">
    <property type="entry name" value="Response_reg"/>
    <property type="match status" value="1"/>
</dbReference>
<keyword evidence="2" id="KW-0902">Two-component regulatory system</keyword>
<evidence type="ECO:0000259" key="9">
    <source>
        <dbReference type="PROSITE" id="PS51755"/>
    </source>
</evidence>
<dbReference type="GO" id="GO:0032993">
    <property type="term" value="C:protein-DNA complex"/>
    <property type="evidence" value="ECO:0007669"/>
    <property type="project" value="TreeGrafter"/>
</dbReference>
<dbReference type="Gene3D" id="3.40.50.2300">
    <property type="match status" value="1"/>
</dbReference>
<reference evidence="11 13" key="2">
    <citation type="submission" date="2018-08" db="EMBL/GenBank/DDBJ databases">
        <title>Bacillus clarus sp. nov. strain PS00077A.</title>
        <authorList>
            <person name="Mendez Acevedo M."/>
            <person name="Carroll L."/>
            <person name="Mukherjee M."/>
            <person name="Wiedmann M."/>
            <person name="Kovac J."/>
        </authorList>
    </citation>
    <scope>NUCLEOTIDE SEQUENCE [LARGE SCALE GENOMIC DNA]</scope>
    <source>
        <strain evidence="11 13">PS00077A</strain>
    </source>
</reference>
<feature type="DNA-binding region" description="OmpR/PhoB-type" evidence="7">
    <location>
        <begin position="118"/>
        <end position="212"/>
    </location>
</feature>
<dbReference type="PROSITE" id="PS50110">
    <property type="entry name" value="RESPONSE_REGULATORY"/>
    <property type="match status" value="1"/>
</dbReference>
<dbReference type="PATRIC" id="fig|1405.8.peg.5415"/>
<evidence type="ECO:0000256" key="6">
    <source>
        <dbReference type="PROSITE-ProRule" id="PRU00169"/>
    </source>
</evidence>
<evidence type="ECO:0000256" key="5">
    <source>
        <dbReference type="ARBA" id="ARBA00023163"/>
    </source>
</evidence>
<dbReference type="SUPFAM" id="SSF52172">
    <property type="entry name" value="CheY-like"/>
    <property type="match status" value="1"/>
</dbReference>
<keyword evidence="3" id="KW-0805">Transcription regulation</keyword>
<evidence type="ECO:0000256" key="4">
    <source>
        <dbReference type="ARBA" id="ARBA00023125"/>
    </source>
</evidence>
<evidence type="ECO:0000256" key="1">
    <source>
        <dbReference type="ARBA" id="ARBA00022553"/>
    </source>
</evidence>
<dbReference type="PANTHER" id="PTHR48111">
    <property type="entry name" value="REGULATOR OF RPOS"/>
    <property type="match status" value="1"/>
</dbReference>
<dbReference type="Proteomes" id="UP000029389">
    <property type="component" value="Unassembled WGS sequence"/>
</dbReference>
<gene>
    <name evidence="11" type="ORF">D0U04_25390</name>
    <name evidence="10" type="ORF">DJ93_5254</name>
</gene>
<feature type="modified residue" description="4-aspartylphosphate" evidence="6">
    <location>
        <position position="51"/>
    </location>
</feature>
<evidence type="ECO:0000313" key="11">
    <source>
        <dbReference type="EMBL" id="RFT63255.1"/>
    </source>
</evidence>
<organism evidence="10 12">
    <name type="scientific">Bacillus clarus</name>
    <dbReference type="NCBI Taxonomy" id="2338372"/>
    <lineage>
        <taxon>Bacteria</taxon>
        <taxon>Bacillati</taxon>
        <taxon>Bacillota</taxon>
        <taxon>Bacilli</taxon>
        <taxon>Bacillales</taxon>
        <taxon>Bacillaceae</taxon>
        <taxon>Bacillus</taxon>
        <taxon>Bacillus cereus group</taxon>
    </lineage>
</organism>
<dbReference type="InterPro" id="IPR036388">
    <property type="entry name" value="WH-like_DNA-bd_sf"/>
</dbReference>
<dbReference type="GO" id="GO:0000156">
    <property type="term" value="F:phosphorelay response regulator activity"/>
    <property type="evidence" value="ECO:0007669"/>
    <property type="project" value="TreeGrafter"/>
</dbReference>
<dbReference type="InterPro" id="IPR001789">
    <property type="entry name" value="Sig_transdc_resp-reg_receiver"/>
</dbReference>
<keyword evidence="4 7" id="KW-0238">DNA-binding</keyword>
<dbReference type="InterPro" id="IPR011006">
    <property type="entry name" value="CheY-like_superfamily"/>
</dbReference>
<accession>A0A090YK69</accession>
<evidence type="ECO:0000313" key="10">
    <source>
        <dbReference type="EMBL" id="KFM98874.1"/>
    </source>
</evidence>
<dbReference type="CDD" id="cd17574">
    <property type="entry name" value="REC_OmpR"/>
    <property type="match status" value="1"/>
</dbReference>
<feature type="domain" description="OmpR/PhoB-type" evidence="9">
    <location>
        <begin position="118"/>
        <end position="212"/>
    </location>
</feature>
<reference evidence="10 12" key="1">
    <citation type="submission" date="2014-04" db="EMBL/GenBank/DDBJ databases">
        <authorList>
            <person name="Bishop-Lilly K.A."/>
            <person name="Broomall S.M."/>
            <person name="Chain P.S."/>
            <person name="Chertkov O."/>
            <person name="Coyne S.R."/>
            <person name="Daligault H.E."/>
            <person name="Davenport K.W."/>
            <person name="Erkkila T."/>
            <person name="Frey K.G."/>
            <person name="Gibbons H.S."/>
            <person name="Gu W."/>
            <person name="Jaissle J."/>
            <person name="Johnson S.L."/>
            <person name="Koroleva G.I."/>
            <person name="Ladner J.T."/>
            <person name="Lo C.-C."/>
            <person name="Minogue T.D."/>
            <person name="Munk C."/>
            <person name="Palacios G.F."/>
            <person name="Redden C.L."/>
            <person name="Rosenzweig C.N."/>
            <person name="Scholz M.B."/>
            <person name="Teshima H."/>
            <person name="Xu Y."/>
        </authorList>
    </citation>
    <scope>NUCLEOTIDE SEQUENCE [LARGE SCALE GENOMIC DNA]</scope>
    <source>
        <strain evidence="10 12">BHP</strain>
    </source>
</reference>
<evidence type="ECO:0000256" key="7">
    <source>
        <dbReference type="PROSITE-ProRule" id="PRU01091"/>
    </source>
</evidence>
<dbReference type="GO" id="GO:0000976">
    <property type="term" value="F:transcription cis-regulatory region binding"/>
    <property type="evidence" value="ECO:0007669"/>
    <property type="project" value="TreeGrafter"/>
</dbReference>
<dbReference type="Proteomes" id="UP000264294">
    <property type="component" value="Unassembled WGS sequence"/>
</dbReference>
<dbReference type="Gene3D" id="1.10.10.10">
    <property type="entry name" value="Winged helix-like DNA-binding domain superfamily/Winged helix DNA-binding domain"/>
    <property type="match status" value="1"/>
</dbReference>
<dbReference type="CDD" id="cd00383">
    <property type="entry name" value="trans_reg_C"/>
    <property type="match status" value="1"/>
</dbReference>
<dbReference type="SMART" id="SM00862">
    <property type="entry name" value="Trans_reg_C"/>
    <property type="match status" value="1"/>
</dbReference>
<protein>
    <submittedName>
        <fullName evidence="10 11">Response regulator</fullName>
    </submittedName>
</protein>
<dbReference type="PROSITE" id="PS51755">
    <property type="entry name" value="OMPR_PHOB"/>
    <property type="match status" value="1"/>
</dbReference>
<comment type="caution">
    <text evidence="10">The sequence shown here is derived from an EMBL/GenBank/DDBJ whole genome shotgun (WGS) entry which is preliminary data.</text>
</comment>
<sequence length="215" mass="24965">MKVLIADDEQDMLKILKAYFEKEGFEVLLARDGEEALQIFYDEKIDLAILDWMMPKTNGITVCQEIKKNSSVKVLMLTAKSENEDELAALQIGADEYVKKPFHPGVLLTRAKKLVQQDDVIQVQDLKIDFTKNRVYKNDKELDITKTELELIKCFLNHKGTILTRKKLLDIVWGFDYFGDERTVDTHVRRLRKKIGDNIIKTHRGLGYSLEDRCE</sequence>
<dbReference type="EMBL" id="QVOD01000049">
    <property type="protein sequence ID" value="RFT63255.1"/>
    <property type="molecule type" value="Genomic_DNA"/>
</dbReference>
<dbReference type="InterPro" id="IPR039420">
    <property type="entry name" value="WalR-like"/>
</dbReference>
<dbReference type="AlphaFoldDB" id="A0A090YK69"/>
<keyword evidence="13" id="KW-1185">Reference proteome</keyword>
<dbReference type="Pfam" id="PF00486">
    <property type="entry name" value="Trans_reg_C"/>
    <property type="match status" value="1"/>
</dbReference>
<name>A0A090YK69_9BACI</name>
<evidence type="ECO:0000313" key="13">
    <source>
        <dbReference type="Proteomes" id="UP000264294"/>
    </source>
</evidence>
<keyword evidence="5" id="KW-0804">Transcription</keyword>
<dbReference type="GO" id="GO:0006355">
    <property type="term" value="P:regulation of DNA-templated transcription"/>
    <property type="evidence" value="ECO:0007669"/>
    <property type="project" value="InterPro"/>
</dbReference>
<dbReference type="RefSeq" id="WP_042983991.1">
    <property type="nucleotide sequence ID" value="NZ_JMQC01000008.1"/>
</dbReference>
<keyword evidence="1 6" id="KW-0597">Phosphoprotein</keyword>
<dbReference type="PANTHER" id="PTHR48111:SF73">
    <property type="entry name" value="ALKALINE PHOSPHATASE SYNTHESIS TRANSCRIPTIONAL REGULATORY PROTEIN PHOP"/>
    <property type="match status" value="1"/>
</dbReference>
<dbReference type="FunFam" id="3.40.50.2300:FF:000001">
    <property type="entry name" value="DNA-binding response regulator PhoB"/>
    <property type="match status" value="1"/>
</dbReference>
<dbReference type="STRING" id="1405.B7492_15230"/>
<evidence type="ECO:0000256" key="2">
    <source>
        <dbReference type="ARBA" id="ARBA00023012"/>
    </source>
</evidence>